<evidence type="ECO:0000313" key="6">
    <source>
        <dbReference type="EMBL" id="MFL0249129.1"/>
    </source>
</evidence>
<evidence type="ECO:0000313" key="7">
    <source>
        <dbReference type="Proteomes" id="UP001623592"/>
    </source>
</evidence>
<dbReference type="RefSeq" id="WP_406785803.1">
    <property type="nucleotide sequence ID" value="NZ_JBJIAA010000001.1"/>
</dbReference>
<evidence type="ECO:0000256" key="4">
    <source>
        <dbReference type="ARBA" id="ARBA00022679"/>
    </source>
</evidence>
<comment type="pathway">
    <text evidence="1">Cell wall biogenesis; cell wall polysaccharide biosynthesis.</text>
</comment>
<dbReference type="PANTHER" id="PTHR43179:SF12">
    <property type="entry name" value="GALACTOFURANOSYLTRANSFERASE GLFT2"/>
    <property type="match status" value="1"/>
</dbReference>
<feature type="domain" description="Glycosyltransferase 2-like" evidence="5">
    <location>
        <begin position="6"/>
        <end position="180"/>
    </location>
</feature>
<sequence length="293" mass="34157">MPLVYIIIVNYNGYKDTIDCVNSLRKIKYDNYKIVIIDNDSTNDSVKKLKFYLEDCTILSMKSNLGFAGGNNFGINYALKNNAEFVLLLNNDTIVKDDFLNNMILTFIKETNAGIVGCKIMYHKEKNRIWYGGGKIDWFKFIGIHFGMKEFDNGQCDFEKEIDFMTGCCMLIKKDVFKKVGMLPEEYFMYFEDLDFCVRVKDFGYKILYNPKSVIYHKVGLSSGGEESQFSVEWGTRNRIVFMNKYKKKVKNCRFISSQIFFYITRILKCIKYICNGKIYLAKAILKGIEDSK</sequence>
<dbReference type="InterPro" id="IPR029044">
    <property type="entry name" value="Nucleotide-diphossugar_trans"/>
</dbReference>
<dbReference type="CDD" id="cd04186">
    <property type="entry name" value="GT_2_like_c"/>
    <property type="match status" value="1"/>
</dbReference>
<keyword evidence="3 6" id="KW-0328">Glycosyltransferase</keyword>
<reference evidence="6 7" key="1">
    <citation type="submission" date="2024-11" db="EMBL/GenBank/DDBJ databases">
        <authorList>
            <person name="Heng Y.C."/>
            <person name="Lim A.C.H."/>
            <person name="Lee J.K.Y."/>
            <person name="Kittelmann S."/>
        </authorList>
    </citation>
    <scope>NUCLEOTIDE SEQUENCE [LARGE SCALE GENOMIC DNA]</scope>
    <source>
        <strain evidence="6 7">WILCCON 0114</strain>
    </source>
</reference>
<dbReference type="EMBL" id="JBJIAA010000001">
    <property type="protein sequence ID" value="MFL0249129.1"/>
    <property type="molecule type" value="Genomic_DNA"/>
</dbReference>
<protein>
    <submittedName>
        <fullName evidence="6">Glycosyltransferase family 2 protein</fullName>
        <ecNumber evidence="6">2.4.-.-</ecNumber>
    </submittedName>
</protein>
<dbReference type="Gene3D" id="3.90.550.10">
    <property type="entry name" value="Spore Coat Polysaccharide Biosynthesis Protein SpsA, Chain A"/>
    <property type="match status" value="1"/>
</dbReference>
<evidence type="ECO:0000256" key="3">
    <source>
        <dbReference type="ARBA" id="ARBA00022676"/>
    </source>
</evidence>
<evidence type="ECO:0000256" key="2">
    <source>
        <dbReference type="ARBA" id="ARBA00006739"/>
    </source>
</evidence>
<comment type="caution">
    <text evidence="6">The sequence shown here is derived from an EMBL/GenBank/DDBJ whole genome shotgun (WGS) entry which is preliminary data.</text>
</comment>
<dbReference type="GO" id="GO:0016757">
    <property type="term" value="F:glycosyltransferase activity"/>
    <property type="evidence" value="ECO:0007669"/>
    <property type="project" value="UniProtKB-KW"/>
</dbReference>
<evidence type="ECO:0000259" key="5">
    <source>
        <dbReference type="Pfam" id="PF00535"/>
    </source>
</evidence>
<dbReference type="SUPFAM" id="SSF53448">
    <property type="entry name" value="Nucleotide-diphospho-sugar transferases"/>
    <property type="match status" value="1"/>
</dbReference>
<evidence type="ECO:0000256" key="1">
    <source>
        <dbReference type="ARBA" id="ARBA00004776"/>
    </source>
</evidence>
<comment type="similarity">
    <text evidence="2">Belongs to the glycosyltransferase 2 family.</text>
</comment>
<dbReference type="PANTHER" id="PTHR43179">
    <property type="entry name" value="RHAMNOSYLTRANSFERASE WBBL"/>
    <property type="match status" value="1"/>
</dbReference>
<dbReference type="InterPro" id="IPR001173">
    <property type="entry name" value="Glyco_trans_2-like"/>
</dbReference>
<dbReference type="Pfam" id="PF00535">
    <property type="entry name" value="Glycos_transf_2"/>
    <property type="match status" value="1"/>
</dbReference>
<organism evidence="6 7">
    <name type="scientific">Clostridium neuense</name>
    <dbReference type="NCBI Taxonomy" id="1728934"/>
    <lineage>
        <taxon>Bacteria</taxon>
        <taxon>Bacillati</taxon>
        <taxon>Bacillota</taxon>
        <taxon>Clostridia</taxon>
        <taxon>Eubacteriales</taxon>
        <taxon>Clostridiaceae</taxon>
        <taxon>Clostridium</taxon>
    </lineage>
</organism>
<dbReference type="EC" id="2.4.-.-" evidence="6"/>
<proteinExistence type="inferred from homology"/>
<keyword evidence="7" id="KW-1185">Reference proteome</keyword>
<name>A0ABW8T9E4_9CLOT</name>
<gene>
    <name evidence="6" type="ORF">ACJDT4_01745</name>
</gene>
<keyword evidence="4 6" id="KW-0808">Transferase</keyword>
<accession>A0ABW8T9E4</accession>
<dbReference type="Proteomes" id="UP001623592">
    <property type="component" value="Unassembled WGS sequence"/>
</dbReference>